<accession>A0A9D3UMF1</accession>
<keyword evidence="2" id="KW-1185">Reference proteome</keyword>
<gene>
    <name evidence="1" type="ORF">J1N35_038737</name>
</gene>
<comment type="caution">
    <text evidence="1">The sequence shown here is derived from an EMBL/GenBank/DDBJ whole genome shotgun (WGS) entry which is preliminary data.</text>
</comment>
<reference evidence="1 2" key="1">
    <citation type="journal article" date="2021" name="Plant Biotechnol. J.">
        <title>Multi-omics assisted identification of the key and species-specific regulatory components of drought-tolerant mechanisms in Gossypium stocksii.</title>
        <authorList>
            <person name="Yu D."/>
            <person name="Ke L."/>
            <person name="Zhang D."/>
            <person name="Wu Y."/>
            <person name="Sun Y."/>
            <person name="Mei J."/>
            <person name="Sun J."/>
            <person name="Sun Y."/>
        </authorList>
    </citation>
    <scope>NUCLEOTIDE SEQUENCE [LARGE SCALE GENOMIC DNA]</scope>
    <source>
        <strain evidence="2">cv. E1</strain>
        <tissue evidence="1">Leaf</tissue>
    </source>
</reference>
<proteinExistence type="predicted"/>
<protein>
    <submittedName>
        <fullName evidence="1">Uncharacterized protein</fullName>
    </submittedName>
</protein>
<dbReference type="AlphaFoldDB" id="A0A9D3UMF1"/>
<evidence type="ECO:0000313" key="2">
    <source>
        <dbReference type="Proteomes" id="UP000828251"/>
    </source>
</evidence>
<evidence type="ECO:0000313" key="1">
    <source>
        <dbReference type="EMBL" id="KAH1047953.1"/>
    </source>
</evidence>
<name>A0A9D3UMF1_9ROSI</name>
<dbReference type="EMBL" id="JAIQCV010000011">
    <property type="protein sequence ID" value="KAH1047953.1"/>
    <property type="molecule type" value="Genomic_DNA"/>
</dbReference>
<sequence length="88" mass="9677">MVGIHFPQKKKKKKKKILALISSLLQAYAFSSQERKRQVPNIALPAPAASWTEPKQGSFMSLSPALAHLSLPSSSTIKAYLKALLMDI</sequence>
<dbReference type="Proteomes" id="UP000828251">
    <property type="component" value="Unassembled WGS sequence"/>
</dbReference>
<organism evidence="1 2">
    <name type="scientific">Gossypium stocksii</name>
    <dbReference type="NCBI Taxonomy" id="47602"/>
    <lineage>
        <taxon>Eukaryota</taxon>
        <taxon>Viridiplantae</taxon>
        <taxon>Streptophyta</taxon>
        <taxon>Embryophyta</taxon>
        <taxon>Tracheophyta</taxon>
        <taxon>Spermatophyta</taxon>
        <taxon>Magnoliopsida</taxon>
        <taxon>eudicotyledons</taxon>
        <taxon>Gunneridae</taxon>
        <taxon>Pentapetalae</taxon>
        <taxon>rosids</taxon>
        <taxon>malvids</taxon>
        <taxon>Malvales</taxon>
        <taxon>Malvaceae</taxon>
        <taxon>Malvoideae</taxon>
        <taxon>Gossypium</taxon>
    </lineage>
</organism>